<proteinExistence type="inferred from homology"/>
<keyword evidence="14 16" id="KW-0539">Nucleus</keyword>
<dbReference type="Proteomes" id="UP000472272">
    <property type="component" value="Chromosome 16"/>
</dbReference>
<feature type="compositionally biased region" description="Polar residues" evidence="17">
    <location>
        <begin position="17"/>
        <end position="29"/>
    </location>
</feature>
<dbReference type="PANTHER" id="PTHR10670:SF0">
    <property type="entry name" value="DNA POLYMERASE EPSILON CATALYTIC SUBUNIT A"/>
    <property type="match status" value="1"/>
</dbReference>
<keyword evidence="7 16" id="KW-0479">Metal-binding</keyword>
<dbReference type="EC" id="2.7.7.7" evidence="16"/>
<dbReference type="Gene3D" id="3.90.1600.10">
    <property type="entry name" value="Palm domain of DNA polymerase"/>
    <property type="match status" value="1"/>
</dbReference>
<dbReference type="SUPFAM" id="SSF56672">
    <property type="entry name" value="DNA/RNA polymerases"/>
    <property type="match status" value="1"/>
</dbReference>
<dbReference type="GO" id="GO:0006272">
    <property type="term" value="P:leading strand elongation"/>
    <property type="evidence" value="ECO:0007669"/>
    <property type="project" value="TreeGrafter"/>
</dbReference>
<dbReference type="Gene3D" id="3.30.420.10">
    <property type="entry name" value="Ribonuclease H-like superfamily/Ribonuclease H"/>
    <property type="match status" value="1"/>
</dbReference>
<sequence>GVVRPSHSRGQGPALSGDTSGSRGQDDSASFSALKRLERTQWTDKIDAQFGFERMKEPGERTGWLINMHPTEVLDEDKRLVSAVDYYFIQEDGSRFKVALPYRPYFYIATQKGCDREVSSFLSKKFQGKIAKLDTVPKEDLDLPNHLVGLKRTYLKLSFNTVDDLVKVRKEITPAVKKNRERDQAMDTYTAMLTSALAGNSLSSKEEAPSKKTADQMDNIVDMREYDVPYHIRLSIDLKIHVAHWYNVRYRGSSFPPEITRRDDLVERPDPVVLAFDIETTKLPLKFPDAETDQIMMISYMIDGQGYLITNREIVSEDIEDFEFTPKPEYEGPFCVFNEPDEAHLIQRWFEHVQETKPTIMVTYNGDFFDWPFVETRAAAHGMNMQQEIGFQKDSQGEYKAPSCIHMDCLRWVKRDSYLPVGSHNLKAAAKAKLGYDPVELDPEEMCRMATEEPQTLATYSVSDAVATYYMYMKYVHPFIFALCTIIPMEPDEVLRKGSGTLCEALLMVQAYHANIIFPNKQEQEFNKLTEDGHVLDSETYVGGHVEALESGVFRSDIPCRFKMNPAAFDFLLQRVEKTLRHAIEEEEGIPLDQVTNFQEVCDEIKVKLNSLKEVPNRIECPLIYHLDVGAMYPNIILTNRLQPSAMVNEATCAACDFNKPGANCQRRMTWQWRGEFMPASRSEYHRIQQQLESEKFPPLFPDGPPRVFHELSREEQAKYEKKRLADYCRKAYKKIHVTKVEERVTTICQRENSFYVDTVRAFRDRRYEFKGLHKVWKKKLAAAMESGDASEAKRCKNMEILYDSLQLAHKCILNSFYGYVMRKGARWYSMEMAGIVCFTGANIITQARELIEQIGRPLELDTDGIWCVLPNSFPENFVIKSTHAKKPKVTISYPGAMLNIMVKEGFTNDQYQELVDPASLSYVSRSENSIFFEVDGPYLAMILPASKEEGKKLKKRYAVFNEDGSLAELKGFEVKRRGELQLVKIFQSSVFEAFLKGTTLEEVYASVAKVADYWLDVLYSKAANMPDSELFELISENRSMSRKLEDYGEQKSTSISTAKRLAEFLGDQMVKDAGLSCRFIISKKPEGSPVTERAIPLAIFQAELSVRRHYLRKWLKSPSLQDFDIRTILDWDYYIERLGSTIQKIITIPAALQQVKNPVPRVRHPDWLHKKLLEKNDMYKQKKISELFTSEGKRQVRGAGLSLHRVADMEDFGVTKSLQPGVPVSNKRKRIPTAEESQQQSQNSELTQSWREILGPPPPSGTTKEERLVWLCYHKKKWEVQARQRQERRKRRRLADGESVLGGGLIRARPSMGLGSYLSKTARSILDMPWQIVQIAETSQPGLFKLWAVIGSDLHCLKLNVPRVFYVNQRVPKPEESTAYRKVNRILPRSNLVYNLYEYSVPEEMYQEHINEINASLSAPDIEGVYETQIPLLLRALIRLGCVCMVNRNLVRHLTGREAETFNLEHLEMRSLAQFSYLEPGSIRHIYLYHKSQGNKALFGLFIPSQRKASVFVLDTVRSNQMPNLNNMYSAEHSAMVAKVGEELLPPNKHAFEVRAETDLKTVCRAIQRLLLGYKDERRGPTLVAVQSNWDLKRLVGGMPVLEEFPLVPVQVADDVNYSILDWQRHAARHMIRRYLSLDTCLSQAFEMSRYYHIPIGNLPDDISTFGTDLFFSRHLHRHNHLLWLSPTSRPDLGGKEADDSRLVMEFDERVSVEINNPGCYSTVCVELDIQSLAVNTVLQSHHVNDMEGASSMCISFDVIQPASLEDMVTGNQAASTLASYDETALCSNTFRVLKSVVVGWVKEITQYHNVYADNQVIHFYRWLRSPTSLLYDPALHRMLHSMMKKLFLQLVAEFKRLGSSVVYANFNRIILCTKKRRIEDALAYVEYITNSIHSREIFHSLTISFSRCWEFLLWMDPANYGGIKGKVPSQIHYGEVRKPAKKEEEEEEKEEGAEEDNGVEELLENNWNIMQYLPQAASCQNYFLMIVSAYIVAVYHSMKEEMRRSAPGSTPVKRRASSQVSQEPVGEAGVMPGMITFSQEYVTNELTQSFFTITQKVQKKVTGSRRTTEPSEMFPALPGSHLMLNNPALEFVKYVCKVLSLDTNIANQVSKLKRDLLRLIEVGEFSEEAQFRDPCRSYVIPEMICRNCNFCRDLDLCKDPALSQGSPGPFWLCGSALEERLRLLPTSLVFQVCLKCKGIKDTHMPVYCSCAGDFDLLLPTKVRAFLEQLKVFQSIARHYNMDYLLENIKWLLQMNPQLLL</sequence>
<keyword evidence="3 16" id="KW-0004">4Fe-4S</keyword>
<comment type="subunit">
    <text evidence="15">Component of the DNA polymerase epsilon complex consisting of four subunits: the catalytic subunit POLE and the accessory subunits POLE2, POLE3 and POLE4. Interacts with RAD17 and TOPBP1.</text>
</comment>
<dbReference type="InterPro" id="IPR055191">
    <property type="entry name" value="POL2_thumb"/>
</dbReference>
<feature type="region of interest" description="Disordered" evidence="17">
    <location>
        <begin position="1"/>
        <end position="29"/>
    </location>
</feature>
<reference evidence="19 20" key="1">
    <citation type="journal article" date="2019" name="Proc. Natl. Acad. Sci. U.S.A.">
        <title>Regulatory changes in pterin and carotenoid genes underlie balanced color polymorphisms in the wall lizard.</title>
        <authorList>
            <person name="Andrade P."/>
            <person name="Pinho C."/>
            <person name="Perez I de Lanuza G."/>
            <person name="Afonso S."/>
            <person name="Brejcha J."/>
            <person name="Rubin C.J."/>
            <person name="Wallerman O."/>
            <person name="Pereira P."/>
            <person name="Sabatino S.J."/>
            <person name="Bellati A."/>
            <person name="Pellitteri-Rosa D."/>
            <person name="Bosakova Z."/>
            <person name="Bunikis I."/>
            <person name="Carretero M.A."/>
            <person name="Feiner N."/>
            <person name="Marsik P."/>
            <person name="Pauperio F."/>
            <person name="Salvi D."/>
            <person name="Soler L."/>
            <person name="While G.M."/>
            <person name="Uller T."/>
            <person name="Font E."/>
            <person name="Andersson L."/>
            <person name="Carneiro M."/>
        </authorList>
    </citation>
    <scope>NUCLEOTIDE SEQUENCE</scope>
</reference>
<dbReference type="Pfam" id="PF03104">
    <property type="entry name" value="DNA_pol_B_exo1"/>
    <property type="match status" value="1"/>
</dbReference>
<evidence type="ECO:0000256" key="13">
    <source>
        <dbReference type="ARBA" id="ARBA00023125"/>
    </source>
</evidence>
<evidence type="ECO:0000256" key="12">
    <source>
        <dbReference type="ARBA" id="ARBA00023014"/>
    </source>
</evidence>
<feature type="domain" description="DNA polymerase epsilon catalytic subunit A C-terminal" evidence="18">
    <location>
        <begin position="1525"/>
        <end position="1925"/>
    </location>
</feature>
<evidence type="ECO:0000256" key="11">
    <source>
        <dbReference type="ARBA" id="ARBA00023004"/>
    </source>
</evidence>
<dbReference type="InterPro" id="IPR012337">
    <property type="entry name" value="RNaseH-like_sf"/>
</dbReference>
<dbReference type="InterPro" id="IPR042087">
    <property type="entry name" value="DNA_pol_B_thumb"/>
</dbReference>
<feature type="compositionally biased region" description="Acidic residues" evidence="17">
    <location>
        <begin position="1946"/>
        <end position="1960"/>
    </location>
</feature>
<reference evidence="19" key="3">
    <citation type="submission" date="2025-09" db="UniProtKB">
        <authorList>
            <consortium name="Ensembl"/>
        </authorList>
    </citation>
    <scope>IDENTIFICATION</scope>
</reference>
<dbReference type="Gene3D" id="3.30.342.10">
    <property type="entry name" value="DNA Polymerase, chain B, domain 1"/>
    <property type="match status" value="1"/>
</dbReference>
<dbReference type="FunFam" id="3.90.1600.10:FF:000006">
    <property type="entry name" value="DNA polymerase epsilon catalytic subunit"/>
    <property type="match status" value="1"/>
</dbReference>
<feature type="region of interest" description="Disordered" evidence="17">
    <location>
        <begin position="2005"/>
        <end position="2026"/>
    </location>
</feature>
<evidence type="ECO:0000256" key="16">
    <source>
        <dbReference type="RuleBase" id="RU365029"/>
    </source>
</evidence>
<dbReference type="SMART" id="SM00486">
    <property type="entry name" value="POLBc"/>
    <property type="match status" value="1"/>
</dbReference>
<evidence type="ECO:0000256" key="3">
    <source>
        <dbReference type="ARBA" id="ARBA00022485"/>
    </source>
</evidence>
<dbReference type="Pfam" id="PF23250">
    <property type="entry name" value="zf_DPOE_2"/>
    <property type="match status" value="1"/>
</dbReference>
<evidence type="ECO:0000313" key="19">
    <source>
        <dbReference type="Ensembl" id="ENSPMRP00000025647.1"/>
    </source>
</evidence>
<feature type="region of interest" description="Disordered" evidence="17">
    <location>
        <begin position="1218"/>
        <end position="1264"/>
    </location>
</feature>
<organism evidence="19 20">
    <name type="scientific">Podarcis muralis</name>
    <name type="common">Wall lizard</name>
    <name type="synonym">Lacerta muralis</name>
    <dbReference type="NCBI Taxonomy" id="64176"/>
    <lineage>
        <taxon>Eukaryota</taxon>
        <taxon>Metazoa</taxon>
        <taxon>Chordata</taxon>
        <taxon>Craniata</taxon>
        <taxon>Vertebrata</taxon>
        <taxon>Euteleostomi</taxon>
        <taxon>Lepidosauria</taxon>
        <taxon>Squamata</taxon>
        <taxon>Bifurcata</taxon>
        <taxon>Unidentata</taxon>
        <taxon>Episquamata</taxon>
        <taxon>Laterata</taxon>
        <taxon>Lacertibaenia</taxon>
        <taxon>Lacertidae</taxon>
        <taxon>Podarcis</taxon>
    </lineage>
</organism>
<keyword evidence="5 16" id="KW-0548">Nucleotidyltransferase</keyword>
<keyword evidence="10 16" id="KW-0239">DNA-directed DNA polymerase</keyword>
<gene>
    <name evidence="19" type="primary">POLE</name>
</gene>
<evidence type="ECO:0000256" key="6">
    <source>
        <dbReference type="ARBA" id="ARBA00022705"/>
    </source>
</evidence>
<dbReference type="InterPro" id="IPR006133">
    <property type="entry name" value="DNA-dir_DNA_pol_B_exonuc"/>
</dbReference>
<keyword evidence="9 16" id="KW-0862">Zinc</keyword>
<dbReference type="InterPro" id="IPR023211">
    <property type="entry name" value="DNA_pol_palm_dom_sf"/>
</dbReference>
<evidence type="ECO:0000256" key="14">
    <source>
        <dbReference type="ARBA" id="ARBA00023242"/>
    </source>
</evidence>
<reference evidence="19" key="2">
    <citation type="submission" date="2025-08" db="UniProtKB">
        <authorList>
            <consortium name="Ensembl"/>
        </authorList>
    </citation>
    <scope>IDENTIFICATION</scope>
</reference>
<comment type="similarity">
    <text evidence="2 16">Belongs to the DNA polymerase type-B family.</text>
</comment>
<dbReference type="PANTHER" id="PTHR10670">
    <property type="entry name" value="DNA POLYMERASE EPSILON CATALYTIC SUBUNIT A"/>
    <property type="match status" value="1"/>
</dbReference>
<comment type="catalytic activity">
    <reaction evidence="16">
        <text>DNA(n) + a 2'-deoxyribonucleoside 5'-triphosphate = DNA(n+1) + diphosphate</text>
        <dbReference type="Rhea" id="RHEA:22508"/>
        <dbReference type="Rhea" id="RHEA-COMP:17339"/>
        <dbReference type="Rhea" id="RHEA-COMP:17340"/>
        <dbReference type="ChEBI" id="CHEBI:33019"/>
        <dbReference type="ChEBI" id="CHEBI:61560"/>
        <dbReference type="ChEBI" id="CHEBI:173112"/>
        <dbReference type="EC" id="2.7.7.7"/>
    </reaction>
</comment>
<evidence type="ECO:0000313" key="20">
    <source>
        <dbReference type="Proteomes" id="UP000472272"/>
    </source>
</evidence>
<dbReference type="GO" id="GO:0045004">
    <property type="term" value="P:DNA replication proofreading"/>
    <property type="evidence" value="ECO:0007669"/>
    <property type="project" value="TreeGrafter"/>
</dbReference>
<evidence type="ECO:0000256" key="15">
    <source>
        <dbReference type="ARBA" id="ARBA00062298"/>
    </source>
</evidence>
<accession>A0A670JRN3</accession>
<dbReference type="GO" id="GO:0008270">
    <property type="term" value="F:zinc ion binding"/>
    <property type="evidence" value="ECO:0007669"/>
    <property type="project" value="UniProtKB-KW"/>
</dbReference>
<dbReference type="SMART" id="SM01159">
    <property type="entry name" value="DUF1744"/>
    <property type="match status" value="1"/>
</dbReference>
<keyword evidence="20" id="KW-1185">Reference proteome</keyword>
<dbReference type="Pfam" id="PF22634">
    <property type="entry name" value="POL2_thumb"/>
    <property type="match status" value="1"/>
</dbReference>
<name>A0A670JRN3_PODMU</name>
<dbReference type="Ensembl" id="ENSPMRT00000027226.1">
    <property type="protein sequence ID" value="ENSPMRP00000025647.1"/>
    <property type="gene ID" value="ENSPMRG00000015970.1"/>
</dbReference>
<dbReference type="GO" id="GO:0051539">
    <property type="term" value="F:4 iron, 4 sulfur cluster binding"/>
    <property type="evidence" value="ECO:0007669"/>
    <property type="project" value="UniProtKB-KW"/>
</dbReference>
<dbReference type="SUPFAM" id="SSF53098">
    <property type="entry name" value="Ribonuclease H-like"/>
    <property type="match status" value="1"/>
</dbReference>
<dbReference type="InterPro" id="IPR036397">
    <property type="entry name" value="RNaseH_sf"/>
</dbReference>
<dbReference type="GeneTree" id="ENSGT00390000010194"/>
<evidence type="ECO:0000256" key="7">
    <source>
        <dbReference type="ARBA" id="ARBA00022723"/>
    </source>
</evidence>
<dbReference type="GO" id="GO:0006287">
    <property type="term" value="P:base-excision repair, gap-filling"/>
    <property type="evidence" value="ECO:0007669"/>
    <property type="project" value="TreeGrafter"/>
</dbReference>
<feature type="region of interest" description="Disordered" evidence="17">
    <location>
        <begin position="1937"/>
        <end position="1960"/>
    </location>
</feature>
<evidence type="ECO:0000256" key="4">
    <source>
        <dbReference type="ARBA" id="ARBA00022679"/>
    </source>
</evidence>
<comment type="function">
    <text evidence="16">DNA polymerase II participates in chromosomal DNA replication.</text>
</comment>
<dbReference type="FunFam" id="3.30.420.10:FF:000010">
    <property type="entry name" value="DNA polymerase epsilon catalytic subunit"/>
    <property type="match status" value="1"/>
</dbReference>
<dbReference type="GO" id="GO:0003887">
    <property type="term" value="F:DNA-directed DNA polymerase activity"/>
    <property type="evidence" value="ECO:0007669"/>
    <property type="project" value="UniProtKB-KW"/>
</dbReference>
<dbReference type="CDD" id="cd05779">
    <property type="entry name" value="DNA_polB_epsilon_exo"/>
    <property type="match status" value="1"/>
</dbReference>
<dbReference type="GO" id="GO:0008310">
    <property type="term" value="F:single-stranded DNA 3'-5' DNA exonuclease activity"/>
    <property type="evidence" value="ECO:0007669"/>
    <property type="project" value="TreeGrafter"/>
</dbReference>
<keyword evidence="6 16" id="KW-0235">DNA replication</keyword>
<dbReference type="InterPro" id="IPR013697">
    <property type="entry name" value="DNA_pol_e_suA_C"/>
</dbReference>
<evidence type="ECO:0000259" key="18">
    <source>
        <dbReference type="SMART" id="SM01159"/>
    </source>
</evidence>
<protein>
    <recommendedName>
        <fullName evidence="16">DNA polymerase epsilon catalytic subunit</fullName>
        <ecNumber evidence="16">2.7.7.7</ecNumber>
    </recommendedName>
</protein>
<dbReference type="InterPro" id="IPR043502">
    <property type="entry name" value="DNA/RNA_pol_sf"/>
</dbReference>
<dbReference type="GO" id="GO:0000166">
    <property type="term" value="F:nucleotide binding"/>
    <property type="evidence" value="ECO:0007669"/>
    <property type="project" value="InterPro"/>
</dbReference>
<dbReference type="InterPro" id="IPR054475">
    <property type="entry name" value="Znf-DPOE"/>
</dbReference>
<evidence type="ECO:0000256" key="10">
    <source>
        <dbReference type="ARBA" id="ARBA00022932"/>
    </source>
</evidence>
<comment type="cofactor">
    <cofactor evidence="16">
        <name>[4Fe-4S] cluster</name>
        <dbReference type="ChEBI" id="CHEBI:49883"/>
    </cofactor>
</comment>
<dbReference type="InterPro" id="IPR006172">
    <property type="entry name" value="DNA-dir_DNA_pol_B"/>
</dbReference>
<dbReference type="GO" id="GO:0008622">
    <property type="term" value="C:epsilon DNA polymerase complex"/>
    <property type="evidence" value="ECO:0007669"/>
    <property type="project" value="InterPro"/>
</dbReference>
<comment type="subcellular location">
    <subcellularLocation>
        <location evidence="1 16">Nucleus</location>
    </subcellularLocation>
</comment>
<dbReference type="GO" id="GO:0000278">
    <property type="term" value="P:mitotic cell cycle"/>
    <property type="evidence" value="ECO:0007669"/>
    <property type="project" value="TreeGrafter"/>
</dbReference>
<dbReference type="Pfam" id="PF08490">
    <property type="entry name" value="DUF1744"/>
    <property type="match status" value="1"/>
</dbReference>
<dbReference type="GO" id="GO:0003677">
    <property type="term" value="F:DNA binding"/>
    <property type="evidence" value="ECO:0007669"/>
    <property type="project" value="UniProtKB-KW"/>
</dbReference>
<evidence type="ECO:0000256" key="8">
    <source>
        <dbReference type="ARBA" id="ARBA00022771"/>
    </source>
</evidence>
<feature type="compositionally biased region" description="Low complexity" evidence="17">
    <location>
        <begin position="1236"/>
        <end position="1250"/>
    </location>
</feature>
<keyword evidence="12 16" id="KW-0411">Iron-sulfur</keyword>
<evidence type="ECO:0000256" key="17">
    <source>
        <dbReference type="SAM" id="MobiDB-lite"/>
    </source>
</evidence>
<keyword evidence="4 16" id="KW-0808">Transferase</keyword>
<evidence type="ECO:0000256" key="5">
    <source>
        <dbReference type="ARBA" id="ARBA00022695"/>
    </source>
</evidence>
<evidence type="ECO:0000256" key="2">
    <source>
        <dbReference type="ARBA" id="ARBA00005755"/>
    </source>
</evidence>
<dbReference type="InterPro" id="IPR029703">
    <property type="entry name" value="POL2"/>
</dbReference>
<keyword evidence="11 16" id="KW-0408">Iron</keyword>
<keyword evidence="13 16" id="KW-0238">DNA-binding</keyword>
<dbReference type="Gene3D" id="1.10.132.60">
    <property type="entry name" value="DNA polymerase family B, C-terminal domain"/>
    <property type="match status" value="1"/>
</dbReference>
<dbReference type="Pfam" id="PF22912">
    <property type="entry name" value="zf-DPOE"/>
    <property type="match status" value="1"/>
</dbReference>
<dbReference type="CDD" id="cd05535">
    <property type="entry name" value="POLBc_epsilon"/>
    <property type="match status" value="1"/>
</dbReference>
<dbReference type="GO" id="GO:0006297">
    <property type="term" value="P:nucleotide-excision repair, DNA gap filling"/>
    <property type="evidence" value="ECO:0007669"/>
    <property type="project" value="TreeGrafter"/>
</dbReference>
<dbReference type="FunFam" id="1.10.132.60:FF:000002">
    <property type="entry name" value="DNA polymerase epsilon catalytic subunit"/>
    <property type="match status" value="1"/>
</dbReference>
<evidence type="ECO:0000256" key="9">
    <source>
        <dbReference type="ARBA" id="ARBA00022833"/>
    </source>
</evidence>
<keyword evidence="8 16" id="KW-0863">Zinc-finger</keyword>
<evidence type="ECO:0000256" key="1">
    <source>
        <dbReference type="ARBA" id="ARBA00004123"/>
    </source>
</evidence>